<reference evidence="4" key="1">
    <citation type="submission" date="2024-05" db="EMBL/GenBank/DDBJ databases">
        <title>Planctomycetes of the genus Singulisphaera possess chitinolytic capabilities.</title>
        <authorList>
            <person name="Ivanova A."/>
        </authorList>
    </citation>
    <scope>NUCLEOTIDE SEQUENCE</scope>
    <source>
        <strain evidence="4">Ch08T</strain>
    </source>
</reference>
<dbReference type="PANTHER" id="PTHR44858:SF1">
    <property type="entry name" value="UDP-N-ACETYLGLUCOSAMINE--PEPTIDE N-ACETYLGLUCOSAMINYLTRANSFERASE SPINDLY-RELATED"/>
    <property type="match status" value="1"/>
</dbReference>
<dbReference type="PROSITE" id="PS51257">
    <property type="entry name" value="PROKAR_LIPOPROTEIN"/>
    <property type="match status" value="1"/>
</dbReference>
<dbReference type="SMART" id="SM00028">
    <property type="entry name" value="TPR"/>
    <property type="match status" value="7"/>
</dbReference>
<dbReference type="RefSeq" id="WP_406698827.1">
    <property type="nucleotide sequence ID" value="NZ_CP155447.1"/>
</dbReference>
<evidence type="ECO:0000256" key="3">
    <source>
        <dbReference type="PROSITE-ProRule" id="PRU00339"/>
    </source>
</evidence>
<evidence type="ECO:0000256" key="2">
    <source>
        <dbReference type="ARBA" id="ARBA00022803"/>
    </source>
</evidence>
<organism evidence="4">
    <name type="scientific">Singulisphaera sp. Ch08</name>
    <dbReference type="NCBI Taxonomy" id="3120278"/>
    <lineage>
        <taxon>Bacteria</taxon>
        <taxon>Pseudomonadati</taxon>
        <taxon>Planctomycetota</taxon>
        <taxon>Planctomycetia</taxon>
        <taxon>Isosphaerales</taxon>
        <taxon>Isosphaeraceae</taxon>
        <taxon>Singulisphaera</taxon>
    </lineage>
</organism>
<dbReference type="EMBL" id="CP155447">
    <property type="protein sequence ID" value="XBH05976.1"/>
    <property type="molecule type" value="Genomic_DNA"/>
</dbReference>
<dbReference type="PROSITE" id="PS50005">
    <property type="entry name" value="TPR"/>
    <property type="match status" value="3"/>
</dbReference>
<dbReference type="PROSITE" id="PS50293">
    <property type="entry name" value="TPR_REGION"/>
    <property type="match status" value="1"/>
</dbReference>
<keyword evidence="2 3" id="KW-0802">TPR repeat</keyword>
<proteinExistence type="predicted"/>
<dbReference type="Gene3D" id="1.25.40.10">
    <property type="entry name" value="Tetratricopeptide repeat domain"/>
    <property type="match status" value="2"/>
</dbReference>
<evidence type="ECO:0000256" key="1">
    <source>
        <dbReference type="ARBA" id="ARBA00022737"/>
    </source>
</evidence>
<feature type="repeat" description="TPR" evidence="3">
    <location>
        <begin position="108"/>
        <end position="141"/>
    </location>
</feature>
<feature type="repeat" description="TPR" evidence="3">
    <location>
        <begin position="74"/>
        <end position="107"/>
    </location>
</feature>
<dbReference type="AlphaFoldDB" id="A0AAU7CL86"/>
<dbReference type="InterPro" id="IPR011990">
    <property type="entry name" value="TPR-like_helical_dom_sf"/>
</dbReference>
<dbReference type="InterPro" id="IPR050498">
    <property type="entry name" value="Ycf3"/>
</dbReference>
<dbReference type="Pfam" id="PF13432">
    <property type="entry name" value="TPR_16"/>
    <property type="match status" value="3"/>
</dbReference>
<gene>
    <name evidence="4" type="ORF">V5E97_08075</name>
</gene>
<dbReference type="InterPro" id="IPR019734">
    <property type="entry name" value="TPR_rpt"/>
</dbReference>
<name>A0AAU7CL86_9BACT</name>
<sequence length="289" mass="31753">MRRWGLIAGCGFVLLAFAGCATIRSRGDRDVPSAAQSALVQQLSQTAQAAIDRHDYNQARADLERLVAESPRSAEAHHRLGRVFHVQNQFDEAKRAYRKALEIDSEYVGALIGLGEIEDRLGQAEPALKRLESAIELDPQKAEAHFARGRILEAAGRSDEALAAYFRTLELDPSSAPVILRIATLQLGRREPEQALTRLDQVLELTPGNPEAHFQRGQAHLVLNQPALAVADLRIASQNLPNRPDVFYQLALALNADHKAGEALNAAQHALALAPNDPEARSLTERLRR</sequence>
<feature type="repeat" description="TPR" evidence="3">
    <location>
        <begin position="142"/>
        <end position="175"/>
    </location>
</feature>
<protein>
    <submittedName>
        <fullName evidence="4">Tetratricopeptide repeat protein</fullName>
    </submittedName>
</protein>
<evidence type="ECO:0000313" key="4">
    <source>
        <dbReference type="EMBL" id="XBH05976.1"/>
    </source>
</evidence>
<dbReference type="PANTHER" id="PTHR44858">
    <property type="entry name" value="TETRATRICOPEPTIDE REPEAT PROTEIN 6"/>
    <property type="match status" value="1"/>
</dbReference>
<accession>A0AAU7CL86</accession>
<dbReference type="SUPFAM" id="SSF48452">
    <property type="entry name" value="TPR-like"/>
    <property type="match status" value="1"/>
</dbReference>
<keyword evidence="1" id="KW-0677">Repeat</keyword>